<dbReference type="PRINTS" id="PR00507">
    <property type="entry name" value="N12N6MTFRASE"/>
</dbReference>
<evidence type="ECO:0000256" key="5">
    <source>
        <dbReference type="ARBA" id="ARBA00047942"/>
    </source>
</evidence>
<dbReference type="PROSITE" id="PS00092">
    <property type="entry name" value="N6_MTASE"/>
    <property type="match status" value="1"/>
</dbReference>
<dbReference type="RefSeq" id="WP_066341063.1">
    <property type="nucleotide sequence ID" value="NZ_CP016503.1"/>
</dbReference>
<dbReference type="GO" id="GO:0003676">
    <property type="term" value="F:nucleic acid binding"/>
    <property type="evidence" value="ECO:0007669"/>
    <property type="project" value="InterPro"/>
</dbReference>
<dbReference type="GO" id="GO:0009007">
    <property type="term" value="F:site-specific DNA-methyltransferase (adenine-specific) activity"/>
    <property type="evidence" value="ECO:0007669"/>
    <property type="project" value="UniProtKB-EC"/>
</dbReference>
<dbReference type="EMBL" id="CP016503">
    <property type="protein sequence ID" value="ANV98386.1"/>
    <property type="molecule type" value="Genomic_DNA"/>
</dbReference>
<name>A0A1B1U6M2_9HELI</name>
<keyword evidence="2" id="KW-0489">Methyltransferase</keyword>
<comment type="catalytic activity">
    <reaction evidence="5">
        <text>a 2'-deoxyadenosine in DNA + S-adenosyl-L-methionine = an N(6)-methyl-2'-deoxyadenosine in DNA + S-adenosyl-L-homocysteine + H(+)</text>
        <dbReference type="Rhea" id="RHEA:15197"/>
        <dbReference type="Rhea" id="RHEA-COMP:12418"/>
        <dbReference type="Rhea" id="RHEA-COMP:12419"/>
        <dbReference type="ChEBI" id="CHEBI:15378"/>
        <dbReference type="ChEBI" id="CHEBI:57856"/>
        <dbReference type="ChEBI" id="CHEBI:59789"/>
        <dbReference type="ChEBI" id="CHEBI:90615"/>
        <dbReference type="ChEBI" id="CHEBI:90616"/>
        <dbReference type="EC" id="2.1.1.72"/>
    </reaction>
</comment>
<dbReference type="STRING" id="222136.BBW65_06070"/>
<dbReference type="SUPFAM" id="SSF53335">
    <property type="entry name" value="S-adenosyl-L-methionine-dependent methyltransferases"/>
    <property type="match status" value="1"/>
</dbReference>
<dbReference type="Pfam" id="PF07669">
    <property type="entry name" value="Eco57I"/>
    <property type="match status" value="1"/>
</dbReference>
<accession>A0A1B1U6M2</accession>
<gene>
    <name evidence="7" type="ORF">BBW65_06070</name>
</gene>
<feature type="domain" description="Type II methyltransferase M.TaqI-like" evidence="6">
    <location>
        <begin position="403"/>
        <end position="620"/>
    </location>
</feature>
<dbReference type="PANTHER" id="PTHR33841:SF1">
    <property type="entry name" value="DNA METHYLTRANSFERASE A"/>
    <property type="match status" value="1"/>
</dbReference>
<reference evidence="8" key="1">
    <citation type="submission" date="2016-07" db="EMBL/GenBank/DDBJ databases">
        <authorList>
            <person name="Florea S."/>
            <person name="Webb J.S."/>
            <person name="Jaromczyk J."/>
            <person name="Schardl C.L."/>
        </authorList>
    </citation>
    <scope>NUCLEOTIDE SEQUENCE [LARGE SCALE GENOMIC DNA]</scope>
    <source>
        <strain evidence="8">MIT 01-6242</strain>
    </source>
</reference>
<keyword evidence="3" id="KW-0808">Transferase</keyword>
<dbReference type="REBASE" id="155734">
    <property type="entry name" value="Hsp6242ORF6070P"/>
</dbReference>
<dbReference type="Gene3D" id="3.40.50.150">
    <property type="entry name" value="Vaccinia Virus protein VP39"/>
    <property type="match status" value="1"/>
</dbReference>
<dbReference type="InterPro" id="IPR050953">
    <property type="entry name" value="N4_N6_ade-DNA_methylase"/>
</dbReference>
<evidence type="ECO:0000256" key="3">
    <source>
        <dbReference type="ARBA" id="ARBA00022679"/>
    </source>
</evidence>
<evidence type="ECO:0000256" key="4">
    <source>
        <dbReference type="ARBA" id="ARBA00022691"/>
    </source>
</evidence>
<sequence>MLRKTTASAILACFFQEDKPDTFRLTLITRSINAKGEIDYSNPKRQSFVLGKGVKTRFAQKQFAKLIQATHTLTGIQEAFALEPLSKEFFDKISEFFLELTFSISFPLAINDNEDRKRQFSLRLIARILFCKFLEEKKIIPSKIWDTTLSQDYYHNILESLFFLTLNTAKQKRNYGLLEEKITKLLDSIPYLNGGLFAPQADDFFNPSKPNSHINTLKIPNEAIQKLLNILEEYHFTIDESTPLDQEVGLDPEMLGMVFESLLSVLFTDNRVDNLSSLRKKTGSYYTPREIVSYMVKNSILQYLKTQTGLDETALRELVFDYTHSFEHSDILRIMEALQSFKILDPACGSGAFPMGMLQEICAILEALDSKAKAFLNLQNENFKAQNQGKNPTYIRKLSILQNNIYGVDIQPMATEIARLRCFLSLICDEDSQIQPLPNLEFKFVNANSLLPIPKKENLRYPNYNNDKKELERLRKKTFESASDKASLETEYLALANKIAKNLVFEDEISPIVEWNPYNPQSVAEFFDSEFMFGFQNFDCVIGNPPYGVSLTNEEKIRYRAIFNSKSSDTAQLFILQSDKLLKPNGVNSLIVPKALTFATNWKQIRDFLQKDLRQIIDCGKAWSYVLLEMIIFTKIKQSSTKSYTTGFLSEGRSLSQMLEIDKQYIDLFDFYLNDLTKEELAIGISIRNKFSHFLMDCGENYRGDIFYQHITKNGDCRVLGGKEIQRYYIKGVKGYIAKDFNVRSSAFIKDNAVLTQRLIAHIENPTPHIKMTGTIIKDSKDIRIVDTIYQIVCKKEFSNKFILALLHSRFLNWYCYRFVFAKAIRTFQFSSEIAKRIPIPKIDSTNKEIADKIIALVEKILKAKENNPTTDTKPLESQIDSLVYTLYNLTEAEIQIIENKE</sequence>
<proteinExistence type="predicted"/>
<dbReference type="InterPro" id="IPR029063">
    <property type="entry name" value="SAM-dependent_MTases_sf"/>
</dbReference>
<evidence type="ECO:0000256" key="2">
    <source>
        <dbReference type="ARBA" id="ARBA00022603"/>
    </source>
</evidence>
<dbReference type="GO" id="GO:0032259">
    <property type="term" value="P:methylation"/>
    <property type="evidence" value="ECO:0007669"/>
    <property type="project" value="UniProtKB-KW"/>
</dbReference>
<keyword evidence="4" id="KW-0949">S-adenosyl-L-methionine</keyword>
<evidence type="ECO:0000256" key="1">
    <source>
        <dbReference type="ARBA" id="ARBA00011900"/>
    </source>
</evidence>
<dbReference type="GO" id="GO:0006304">
    <property type="term" value="P:DNA modification"/>
    <property type="evidence" value="ECO:0007669"/>
    <property type="project" value="InterPro"/>
</dbReference>
<organism evidence="7 8">
    <name type="scientific">Helicobacter enhydrae</name>
    <dbReference type="NCBI Taxonomy" id="222136"/>
    <lineage>
        <taxon>Bacteria</taxon>
        <taxon>Pseudomonadati</taxon>
        <taxon>Campylobacterota</taxon>
        <taxon>Epsilonproteobacteria</taxon>
        <taxon>Campylobacterales</taxon>
        <taxon>Helicobacteraceae</taxon>
        <taxon>Helicobacter</taxon>
    </lineage>
</organism>
<dbReference type="Proteomes" id="UP000092884">
    <property type="component" value="Chromosome"/>
</dbReference>
<keyword evidence="8" id="KW-1185">Reference proteome</keyword>
<dbReference type="EC" id="2.1.1.72" evidence="1"/>
<dbReference type="InterPro" id="IPR002052">
    <property type="entry name" value="DNA_methylase_N6_adenine_CS"/>
</dbReference>
<evidence type="ECO:0000313" key="8">
    <source>
        <dbReference type="Proteomes" id="UP000092884"/>
    </source>
</evidence>
<evidence type="ECO:0000313" key="7">
    <source>
        <dbReference type="EMBL" id="ANV98386.1"/>
    </source>
</evidence>
<dbReference type="InterPro" id="IPR011639">
    <property type="entry name" value="MethylTrfase_TaqI-like_dom"/>
</dbReference>
<dbReference type="KEGG" id="het:BBW65_06070"/>
<dbReference type="AlphaFoldDB" id="A0A1B1U6M2"/>
<evidence type="ECO:0000259" key="6">
    <source>
        <dbReference type="Pfam" id="PF07669"/>
    </source>
</evidence>
<dbReference type="PANTHER" id="PTHR33841">
    <property type="entry name" value="DNA METHYLTRANSFERASE YEEA-RELATED"/>
    <property type="match status" value="1"/>
</dbReference>
<protein>
    <recommendedName>
        <fullName evidence="1">site-specific DNA-methyltransferase (adenine-specific)</fullName>
        <ecNumber evidence="1">2.1.1.72</ecNumber>
    </recommendedName>
</protein>